<dbReference type="InterPro" id="IPR016169">
    <property type="entry name" value="FAD-bd_PCMH_sub2"/>
</dbReference>
<dbReference type="Pfam" id="PF00571">
    <property type="entry name" value="CBS"/>
    <property type="match status" value="2"/>
</dbReference>
<comment type="subcellular location">
    <subcellularLocation>
        <location evidence="1">Cell membrane</location>
        <topology evidence="1">Multi-pass membrane protein</topology>
    </subcellularLocation>
</comment>
<keyword evidence="16" id="KW-1185">Reference proteome</keyword>
<organism evidence="15 16">
    <name type="scientific">Allonocardiopsis opalescens</name>
    <dbReference type="NCBI Taxonomy" id="1144618"/>
    <lineage>
        <taxon>Bacteria</taxon>
        <taxon>Bacillati</taxon>
        <taxon>Actinomycetota</taxon>
        <taxon>Actinomycetes</taxon>
        <taxon>Streptosporangiales</taxon>
        <taxon>Allonocardiopsis</taxon>
    </lineage>
</organism>
<evidence type="ECO:0000256" key="12">
    <source>
        <dbReference type="SAM" id="Phobius"/>
    </source>
</evidence>
<evidence type="ECO:0000256" key="10">
    <source>
        <dbReference type="PROSITE-ProRule" id="PRU01193"/>
    </source>
</evidence>
<keyword evidence="3" id="KW-1003">Cell membrane</keyword>
<dbReference type="SUPFAM" id="SSF54631">
    <property type="entry name" value="CBS-domain pair"/>
    <property type="match status" value="1"/>
</dbReference>
<keyword evidence="4 10" id="KW-0812">Transmembrane</keyword>
<dbReference type="InterPro" id="IPR000644">
    <property type="entry name" value="CBS_dom"/>
</dbReference>
<feature type="transmembrane region" description="Helical" evidence="12">
    <location>
        <begin position="89"/>
        <end position="115"/>
    </location>
</feature>
<accession>A0A2T0PTU1</accession>
<evidence type="ECO:0000256" key="7">
    <source>
        <dbReference type="ARBA" id="ARBA00023122"/>
    </source>
</evidence>
<sequence>MNILLGVLVVIAITAATGYFVAQEFAYVAVDRARLRTAAARGDATAARALAITDRLSFTLSAAQFGITVTALLVGYVAEPLIGEGIADLLAAAGLPVGLAPGAGLVLALLFATVVQMVLGELFPKNAAIARPEPLARALSASTAVYLRVVGPVVWLFDTASERFLRLIGVEPVGELQHAATPRELARIVSDSRDSGDLPLELSTLLDRTLDFYHRTAEHAMTPRPHVEAIDAGEPVVRVIDLLASGHSRFPVVGAGVDDIVGVVCIRDVLALTDEQRRTLRVEEVARPPLPVPTSLPLTALLDELNGHNEQFACVVDEYGGLAGVITLEDIAEELVGEIADEHDTEGEPTATGDGSWVLPGSTHIDEVERMTSVALPEGDYETIGGLAIARLQRLPQPGDHVEIDLEPPPAEDDPPELRARLVVESVDRRVPASVRLHLLGPAARDTDRHAAAAAAADTPTEARR</sequence>
<dbReference type="PANTHER" id="PTHR43099:SF6">
    <property type="entry name" value="UPF0053 PROTEIN RV1842C"/>
    <property type="match status" value="1"/>
</dbReference>
<dbReference type="InterPro" id="IPR051676">
    <property type="entry name" value="UPF0053_domain"/>
</dbReference>
<dbReference type="InterPro" id="IPR036318">
    <property type="entry name" value="FAD-bd_PCMH-like_sf"/>
</dbReference>
<dbReference type="AlphaFoldDB" id="A0A2T0PTU1"/>
<keyword evidence="7 9" id="KW-0129">CBS domain</keyword>
<gene>
    <name evidence="15" type="ORF">CLV72_11077</name>
</gene>
<dbReference type="EMBL" id="PVZC01000010">
    <property type="protein sequence ID" value="PRX92317.1"/>
    <property type="molecule type" value="Genomic_DNA"/>
</dbReference>
<protein>
    <submittedName>
        <fullName evidence="15">CBS domain containing-hemolysin-like protein</fullName>
    </submittedName>
</protein>
<evidence type="ECO:0000313" key="15">
    <source>
        <dbReference type="EMBL" id="PRX92317.1"/>
    </source>
</evidence>
<reference evidence="15 16" key="1">
    <citation type="submission" date="2018-03" db="EMBL/GenBank/DDBJ databases">
        <title>Genomic Encyclopedia of Archaeal and Bacterial Type Strains, Phase II (KMG-II): from individual species to whole genera.</title>
        <authorList>
            <person name="Goeker M."/>
        </authorList>
    </citation>
    <scope>NUCLEOTIDE SEQUENCE [LARGE SCALE GENOMIC DNA]</scope>
    <source>
        <strain evidence="15 16">DSM 45601</strain>
    </source>
</reference>
<evidence type="ECO:0000256" key="5">
    <source>
        <dbReference type="ARBA" id="ARBA00022737"/>
    </source>
</evidence>
<evidence type="ECO:0000313" key="16">
    <source>
        <dbReference type="Proteomes" id="UP000237846"/>
    </source>
</evidence>
<dbReference type="PANTHER" id="PTHR43099">
    <property type="entry name" value="UPF0053 PROTEIN YRKA"/>
    <property type="match status" value="1"/>
</dbReference>
<comment type="similarity">
    <text evidence="2">Belongs to the UPF0053 family.</text>
</comment>
<name>A0A2T0PTU1_9ACTN</name>
<dbReference type="Proteomes" id="UP000237846">
    <property type="component" value="Unassembled WGS sequence"/>
</dbReference>
<feature type="transmembrane region" description="Helical" evidence="12">
    <location>
        <begin position="58"/>
        <end position="77"/>
    </location>
</feature>
<keyword evidence="6 10" id="KW-1133">Transmembrane helix</keyword>
<feature type="domain" description="CNNM transmembrane" evidence="14">
    <location>
        <begin position="1"/>
        <end position="202"/>
    </location>
</feature>
<feature type="compositionally biased region" description="Low complexity" evidence="11">
    <location>
        <begin position="452"/>
        <end position="465"/>
    </location>
</feature>
<evidence type="ECO:0000256" key="8">
    <source>
        <dbReference type="ARBA" id="ARBA00023136"/>
    </source>
</evidence>
<dbReference type="InterPro" id="IPR046342">
    <property type="entry name" value="CBS_dom_sf"/>
</dbReference>
<dbReference type="CDD" id="cd04590">
    <property type="entry name" value="CBS_pair_CorC_HlyC_assoc"/>
    <property type="match status" value="1"/>
</dbReference>
<evidence type="ECO:0000256" key="3">
    <source>
        <dbReference type="ARBA" id="ARBA00022475"/>
    </source>
</evidence>
<dbReference type="Pfam" id="PF01595">
    <property type="entry name" value="CNNM"/>
    <property type="match status" value="1"/>
</dbReference>
<feature type="region of interest" description="Disordered" evidence="11">
    <location>
        <begin position="442"/>
        <end position="465"/>
    </location>
</feature>
<evidence type="ECO:0000256" key="9">
    <source>
        <dbReference type="PROSITE-ProRule" id="PRU00703"/>
    </source>
</evidence>
<keyword evidence="5" id="KW-0677">Repeat</keyword>
<dbReference type="OrthoDB" id="110231at2"/>
<evidence type="ECO:0000259" key="13">
    <source>
        <dbReference type="PROSITE" id="PS51371"/>
    </source>
</evidence>
<evidence type="ECO:0000259" key="14">
    <source>
        <dbReference type="PROSITE" id="PS51846"/>
    </source>
</evidence>
<keyword evidence="8 10" id="KW-0472">Membrane</keyword>
<dbReference type="InterPro" id="IPR005170">
    <property type="entry name" value="Transptr-assoc_dom"/>
</dbReference>
<comment type="caution">
    <text evidence="15">The sequence shown here is derived from an EMBL/GenBank/DDBJ whole genome shotgun (WGS) entry which is preliminary data.</text>
</comment>
<evidence type="ECO:0000256" key="2">
    <source>
        <dbReference type="ARBA" id="ARBA00006337"/>
    </source>
</evidence>
<evidence type="ECO:0000256" key="4">
    <source>
        <dbReference type="ARBA" id="ARBA00022692"/>
    </source>
</evidence>
<feature type="transmembrane region" description="Helical" evidence="12">
    <location>
        <begin position="135"/>
        <end position="157"/>
    </location>
</feature>
<dbReference type="RefSeq" id="WP_106252457.1">
    <property type="nucleotide sequence ID" value="NZ_PVZC01000010.1"/>
</dbReference>
<dbReference type="InterPro" id="IPR044751">
    <property type="entry name" value="Ion_transp-like_CBS"/>
</dbReference>
<feature type="domain" description="CBS" evidence="13">
    <location>
        <begin position="221"/>
        <end position="279"/>
    </location>
</feature>
<proteinExistence type="inferred from homology"/>
<evidence type="ECO:0000256" key="1">
    <source>
        <dbReference type="ARBA" id="ARBA00004651"/>
    </source>
</evidence>
<dbReference type="InterPro" id="IPR002550">
    <property type="entry name" value="CNNM"/>
</dbReference>
<dbReference type="SMART" id="SM01091">
    <property type="entry name" value="CorC_HlyC"/>
    <property type="match status" value="1"/>
</dbReference>
<dbReference type="GO" id="GO:0050660">
    <property type="term" value="F:flavin adenine dinucleotide binding"/>
    <property type="evidence" value="ECO:0007669"/>
    <property type="project" value="InterPro"/>
</dbReference>
<dbReference type="PROSITE" id="PS51371">
    <property type="entry name" value="CBS"/>
    <property type="match status" value="2"/>
</dbReference>
<evidence type="ECO:0000256" key="6">
    <source>
        <dbReference type="ARBA" id="ARBA00022989"/>
    </source>
</evidence>
<dbReference type="PROSITE" id="PS51846">
    <property type="entry name" value="CNNM"/>
    <property type="match status" value="1"/>
</dbReference>
<dbReference type="Pfam" id="PF03471">
    <property type="entry name" value="CorC_HlyC"/>
    <property type="match status" value="1"/>
</dbReference>
<dbReference type="SUPFAM" id="SSF56176">
    <property type="entry name" value="FAD-binding/transporter-associated domain-like"/>
    <property type="match status" value="1"/>
</dbReference>
<dbReference type="GO" id="GO:0005886">
    <property type="term" value="C:plasma membrane"/>
    <property type="evidence" value="ECO:0007669"/>
    <property type="project" value="UniProtKB-SubCell"/>
</dbReference>
<dbReference type="Gene3D" id="3.10.580.10">
    <property type="entry name" value="CBS-domain"/>
    <property type="match status" value="1"/>
</dbReference>
<evidence type="ECO:0000256" key="11">
    <source>
        <dbReference type="SAM" id="MobiDB-lite"/>
    </source>
</evidence>
<dbReference type="Gene3D" id="3.30.465.10">
    <property type="match status" value="1"/>
</dbReference>
<feature type="domain" description="CBS" evidence="13">
    <location>
        <begin position="285"/>
        <end position="342"/>
    </location>
</feature>